<gene>
    <name evidence="1" type="ORF">SAMN02927937_02518</name>
</gene>
<accession>A0A1H6M9I8</accession>
<dbReference type="InterPro" id="IPR017853">
    <property type="entry name" value="GH"/>
</dbReference>
<reference evidence="1 2" key="1">
    <citation type="submission" date="2016-10" db="EMBL/GenBank/DDBJ databases">
        <authorList>
            <person name="de Groot N.N."/>
        </authorList>
    </citation>
    <scope>NUCLEOTIDE SEQUENCE [LARGE SCALE GENOMIC DNA]</scope>
    <source>
        <strain evidence="1 2">CGMCC 1.10825</strain>
    </source>
</reference>
<protein>
    <submittedName>
        <fullName evidence="1">Uncharacterized protein</fullName>
    </submittedName>
</protein>
<organism evidence="1 2">
    <name type="scientific">Paenimyroides marinum</name>
    <dbReference type="NCBI Taxonomy" id="1159016"/>
    <lineage>
        <taxon>Bacteria</taxon>
        <taxon>Pseudomonadati</taxon>
        <taxon>Bacteroidota</taxon>
        <taxon>Flavobacteriia</taxon>
        <taxon>Flavobacteriales</taxon>
        <taxon>Flavobacteriaceae</taxon>
        <taxon>Paenimyroides</taxon>
    </lineage>
</organism>
<sequence length="374" mass="44819">MFFQRYKVFKATFKSLTFFIIFGRFHSLLFMKNFSEILFLLILLVSCKKDYEIERSFYYWQNNSGYNIDFEKVEELGTKKIYFKFFEVDYSETMGNFPFSKNKPYFWREKAEDSLTIVPVVFIKNEIFHYNNEKDLDKLADNIVYLIEKYHKEAVTDRTELVFDEIQIDCDWTKSTKEKYFYLLKKIKTRSNKTISCTLRLYPYAYPDIMGIPPVDKATLMCYNLIKPLTEKNKNSILDVDELEKYLKNKKKYPLHTDIALPIFNWTQLYKNNRFAGLIDIDEKSIASFARQTEPMWYEINKDTVINYDSYFRKGDQVKCETITIDELNKSVDLLKKYLNIEGKTTVTLFDLDSKTFKIRTNAELEALYNRFLQ</sequence>
<keyword evidence="2" id="KW-1185">Reference proteome</keyword>
<dbReference type="AlphaFoldDB" id="A0A1H6M9I8"/>
<dbReference type="Proteomes" id="UP000199634">
    <property type="component" value="Unassembled WGS sequence"/>
</dbReference>
<dbReference type="SUPFAM" id="SSF51445">
    <property type="entry name" value="(Trans)glycosidases"/>
    <property type="match status" value="1"/>
</dbReference>
<name>A0A1H6M9I8_9FLAO</name>
<dbReference type="EMBL" id="FNXE01000046">
    <property type="protein sequence ID" value="SEH98096.1"/>
    <property type="molecule type" value="Genomic_DNA"/>
</dbReference>
<proteinExistence type="predicted"/>
<dbReference type="STRING" id="1159016.SAMN02927937_02518"/>
<evidence type="ECO:0000313" key="1">
    <source>
        <dbReference type="EMBL" id="SEH98096.1"/>
    </source>
</evidence>
<evidence type="ECO:0000313" key="2">
    <source>
        <dbReference type="Proteomes" id="UP000199634"/>
    </source>
</evidence>